<dbReference type="EMBL" id="JAGRRH010000021">
    <property type="protein sequence ID" value="KAG7346594.1"/>
    <property type="molecule type" value="Genomic_DNA"/>
</dbReference>
<accession>A0A9K3KMU4</accession>
<organism evidence="5 6">
    <name type="scientific">Nitzschia inconspicua</name>
    <dbReference type="NCBI Taxonomy" id="303405"/>
    <lineage>
        <taxon>Eukaryota</taxon>
        <taxon>Sar</taxon>
        <taxon>Stramenopiles</taxon>
        <taxon>Ochrophyta</taxon>
        <taxon>Bacillariophyta</taxon>
        <taxon>Bacillariophyceae</taxon>
        <taxon>Bacillariophycidae</taxon>
        <taxon>Bacillariales</taxon>
        <taxon>Bacillariaceae</taxon>
        <taxon>Nitzschia</taxon>
    </lineage>
</organism>
<reference evidence="5" key="1">
    <citation type="journal article" date="2021" name="Sci. Rep.">
        <title>Diploid genomic architecture of Nitzschia inconspicua, an elite biomass production diatom.</title>
        <authorList>
            <person name="Oliver A."/>
            <person name="Podell S."/>
            <person name="Pinowska A."/>
            <person name="Traller J.C."/>
            <person name="Smith S.R."/>
            <person name="McClure R."/>
            <person name="Beliaev A."/>
            <person name="Bohutskyi P."/>
            <person name="Hill E.A."/>
            <person name="Rabines A."/>
            <person name="Zheng H."/>
            <person name="Allen L.Z."/>
            <person name="Kuo A."/>
            <person name="Grigoriev I.V."/>
            <person name="Allen A.E."/>
            <person name="Hazlebeck D."/>
            <person name="Allen E.E."/>
        </authorList>
    </citation>
    <scope>NUCLEOTIDE SEQUENCE</scope>
    <source>
        <strain evidence="5">Hildebrandi</strain>
    </source>
</reference>
<dbReference type="OrthoDB" id="652091at2759"/>
<evidence type="ECO:0000256" key="1">
    <source>
        <dbReference type="ARBA" id="ARBA00022617"/>
    </source>
</evidence>
<dbReference type="AlphaFoldDB" id="A0A9K3KMU4"/>
<evidence type="ECO:0000256" key="2">
    <source>
        <dbReference type="ARBA" id="ARBA00022723"/>
    </source>
</evidence>
<gene>
    <name evidence="5" type="ORF">IV203_005663</name>
</gene>
<dbReference type="InterPro" id="IPR002051">
    <property type="entry name" value="Haem_Oase"/>
</dbReference>
<proteinExistence type="predicted"/>
<keyword evidence="6" id="KW-1185">Reference proteome</keyword>
<dbReference type="GO" id="GO:0004392">
    <property type="term" value="F:heme oxygenase (decyclizing) activity"/>
    <property type="evidence" value="ECO:0007669"/>
    <property type="project" value="InterPro"/>
</dbReference>
<dbReference type="GO" id="GO:0046872">
    <property type="term" value="F:metal ion binding"/>
    <property type="evidence" value="ECO:0007669"/>
    <property type="project" value="UniProtKB-KW"/>
</dbReference>
<sequence>MPASVLSMSTAATSSTTGNFIETELRGAAMKLHTRSQAPKEGQAEEKKMEPYVTKHSDYLQFLVDSQHVYQAMEDVVNSVDELDVFRNTGLERVSSLENDIAFMVQEYDLEKPAVAAPGLQYAEVIRGLGKAESIPEFMCHYYNFYFAHTAGGRMIGKQMAALLLDKKTLEFYKWDGDLNEIKSRVKNNIEAMVATWSREEKDRCVGETAAAFQGGGALNSHLIGGQSPH</sequence>
<protein>
    <submittedName>
        <fullName evidence="5">Heme oxygenase</fullName>
    </submittedName>
</protein>
<dbReference type="InterPro" id="IPR016951">
    <property type="entry name" value="Haem_Oase_decyc_pln"/>
</dbReference>
<dbReference type="PANTHER" id="PTHR35703">
    <property type="entry name" value="HEME OXYGENASE 1, CHLOROPLASTIC-RELATED"/>
    <property type="match status" value="1"/>
</dbReference>
<dbReference type="CDD" id="cd19165">
    <property type="entry name" value="HemeO"/>
    <property type="match status" value="1"/>
</dbReference>
<evidence type="ECO:0000256" key="4">
    <source>
        <dbReference type="ARBA" id="ARBA00023004"/>
    </source>
</evidence>
<evidence type="ECO:0000313" key="5">
    <source>
        <dbReference type="EMBL" id="KAG7346594.1"/>
    </source>
</evidence>
<keyword evidence="4" id="KW-0408">Iron</keyword>
<dbReference type="PANTHER" id="PTHR35703:SF2">
    <property type="entry name" value="HEME OXYGENASE 1, CHLOROPLASTIC-RELATED"/>
    <property type="match status" value="1"/>
</dbReference>
<evidence type="ECO:0000256" key="3">
    <source>
        <dbReference type="ARBA" id="ARBA00023002"/>
    </source>
</evidence>
<dbReference type="Proteomes" id="UP000693970">
    <property type="component" value="Unassembled WGS sequence"/>
</dbReference>
<keyword evidence="3" id="KW-0560">Oxidoreductase</keyword>
<comment type="caution">
    <text evidence="5">The sequence shown here is derived from an EMBL/GenBank/DDBJ whole genome shotgun (WGS) entry which is preliminary data.</text>
</comment>
<evidence type="ECO:0000313" key="6">
    <source>
        <dbReference type="Proteomes" id="UP000693970"/>
    </source>
</evidence>
<keyword evidence="1" id="KW-0349">Heme</keyword>
<reference evidence="5" key="2">
    <citation type="submission" date="2021-04" db="EMBL/GenBank/DDBJ databases">
        <authorList>
            <person name="Podell S."/>
        </authorList>
    </citation>
    <scope>NUCLEOTIDE SEQUENCE</scope>
    <source>
        <strain evidence="5">Hildebrandi</strain>
    </source>
</reference>
<keyword evidence="2" id="KW-0479">Metal-binding</keyword>
<name>A0A9K3KMU4_9STRA</name>
<dbReference type="GO" id="GO:0006788">
    <property type="term" value="P:heme oxidation"/>
    <property type="evidence" value="ECO:0007669"/>
    <property type="project" value="InterPro"/>
</dbReference>